<accession>A0AAE0JBU1</accession>
<gene>
    <name evidence="5" type="ORF">B0H65DRAFT_270739</name>
</gene>
<dbReference type="SMART" id="SM00313">
    <property type="entry name" value="PXA"/>
    <property type="match status" value="1"/>
</dbReference>
<dbReference type="PANTHER" id="PTHR22999:SF23">
    <property type="entry name" value="SORTING NEXIN-16"/>
    <property type="match status" value="1"/>
</dbReference>
<dbReference type="AlphaFoldDB" id="A0AAE0JBU1"/>
<evidence type="ECO:0000259" key="4">
    <source>
        <dbReference type="PROSITE" id="PS51207"/>
    </source>
</evidence>
<dbReference type="GO" id="GO:0005769">
    <property type="term" value="C:early endosome"/>
    <property type="evidence" value="ECO:0007669"/>
    <property type="project" value="TreeGrafter"/>
</dbReference>
<evidence type="ECO:0000313" key="5">
    <source>
        <dbReference type="EMBL" id="KAK3340796.1"/>
    </source>
</evidence>
<comment type="subcellular location">
    <subcellularLocation>
        <location evidence="1">Cytoplasm</location>
    </subcellularLocation>
</comment>
<dbReference type="PROSITE" id="PS51207">
    <property type="entry name" value="PXA"/>
    <property type="match status" value="1"/>
</dbReference>
<name>A0AAE0JBU1_9PEZI</name>
<dbReference type="PANTHER" id="PTHR22999">
    <property type="entry name" value="PX SERINE/THREONINE KINASE PXK"/>
    <property type="match status" value="1"/>
</dbReference>
<evidence type="ECO:0000313" key="6">
    <source>
        <dbReference type="Proteomes" id="UP001278500"/>
    </source>
</evidence>
<feature type="domain" description="PXA" evidence="4">
    <location>
        <begin position="124"/>
        <end position="311"/>
    </location>
</feature>
<feature type="compositionally biased region" description="Polar residues" evidence="3">
    <location>
        <begin position="47"/>
        <end position="63"/>
    </location>
</feature>
<dbReference type="GeneID" id="87859902"/>
<dbReference type="EMBL" id="JAUEPP010000006">
    <property type="protein sequence ID" value="KAK3340796.1"/>
    <property type="molecule type" value="Genomic_DNA"/>
</dbReference>
<dbReference type="GO" id="GO:0045022">
    <property type="term" value="P:early endosome to late endosome transport"/>
    <property type="evidence" value="ECO:0007669"/>
    <property type="project" value="TreeGrafter"/>
</dbReference>
<evidence type="ECO:0000256" key="3">
    <source>
        <dbReference type="SAM" id="MobiDB-lite"/>
    </source>
</evidence>
<feature type="region of interest" description="Disordered" evidence="3">
    <location>
        <begin position="1"/>
        <end position="86"/>
    </location>
</feature>
<comment type="caution">
    <text evidence="5">The sequence shown here is derived from an EMBL/GenBank/DDBJ whole genome shotgun (WGS) entry which is preliminary data.</text>
</comment>
<dbReference type="InterPro" id="IPR003114">
    <property type="entry name" value="Phox_assoc"/>
</dbReference>
<dbReference type="Proteomes" id="UP001278500">
    <property type="component" value="Unassembled WGS sequence"/>
</dbReference>
<dbReference type="GO" id="GO:0005770">
    <property type="term" value="C:late endosome"/>
    <property type="evidence" value="ECO:0007669"/>
    <property type="project" value="TreeGrafter"/>
</dbReference>
<evidence type="ECO:0000256" key="1">
    <source>
        <dbReference type="ARBA" id="ARBA00004496"/>
    </source>
</evidence>
<sequence>MTTASTAAAAAAPTPSAPSASPAVTVTAQSQGPAPTRLSTPRPRTPKASSEPSSSTNNNLKASTRSRTKRGSPSPQSNSHRTDPLSDKATVYLIRRILCPQHQDKGKTTPPISIEDVLPPLTSRNDVDLQLYALIAIILREYVQNWYNKITPDDSFVAEIVQLIAHVTRALEQRLRNVDLESLLLDELPDLLDRHVTAYRAAHNPITQSPLQTDAREIYHALCPLPALSPVPCSGSPESIAEQAENEAAYRQLLVHAVLAVLLPTEDLQNNCLVALVGQILSELIIGNILANKLSEPWFIWECFSIASNVITRRTSVENEPLPPRKSKVPVQARSSSSIQSIQALFWTFIHWIFLSISFVRMAITILTTSHSLPPRLSRSATAYEKVAAHHTTQLDLEKHAGSSDVEPERFKTPVLAFRCWSAISNLIEMDGRMAWLSGTVSMLQWIMMRSPGRLGGVDGSIDR</sequence>
<dbReference type="GO" id="GO:0035091">
    <property type="term" value="F:phosphatidylinositol binding"/>
    <property type="evidence" value="ECO:0007669"/>
    <property type="project" value="TreeGrafter"/>
</dbReference>
<keyword evidence="6" id="KW-1185">Reference proteome</keyword>
<reference evidence="5" key="1">
    <citation type="journal article" date="2023" name="Mol. Phylogenet. Evol.">
        <title>Genome-scale phylogeny and comparative genomics of the fungal order Sordariales.</title>
        <authorList>
            <person name="Hensen N."/>
            <person name="Bonometti L."/>
            <person name="Westerberg I."/>
            <person name="Brannstrom I.O."/>
            <person name="Guillou S."/>
            <person name="Cros-Aarteil S."/>
            <person name="Calhoun S."/>
            <person name="Haridas S."/>
            <person name="Kuo A."/>
            <person name="Mondo S."/>
            <person name="Pangilinan J."/>
            <person name="Riley R."/>
            <person name="LaButti K."/>
            <person name="Andreopoulos B."/>
            <person name="Lipzen A."/>
            <person name="Chen C."/>
            <person name="Yan M."/>
            <person name="Daum C."/>
            <person name="Ng V."/>
            <person name="Clum A."/>
            <person name="Steindorff A."/>
            <person name="Ohm R.A."/>
            <person name="Martin F."/>
            <person name="Silar P."/>
            <person name="Natvig D.O."/>
            <person name="Lalanne C."/>
            <person name="Gautier V."/>
            <person name="Ament-Velasquez S.L."/>
            <person name="Kruys A."/>
            <person name="Hutchinson M.I."/>
            <person name="Powell A.J."/>
            <person name="Barry K."/>
            <person name="Miller A.N."/>
            <person name="Grigoriev I.V."/>
            <person name="Debuchy R."/>
            <person name="Gladieux P."/>
            <person name="Hiltunen Thoren M."/>
            <person name="Johannesson H."/>
        </authorList>
    </citation>
    <scope>NUCLEOTIDE SEQUENCE</scope>
    <source>
        <strain evidence="5">CBS 560.94</strain>
    </source>
</reference>
<reference evidence="5" key="2">
    <citation type="submission" date="2023-06" db="EMBL/GenBank/DDBJ databases">
        <authorList>
            <consortium name="Lawrence Berkeley National Laboratory"/>
            <person name="Haridas S."/>
            <person name="Hensen N."/>
            <person name="Bonometti L."/>
            <person name="Westerberg I."/>
            <person name="Brannstrom I.O."/>
            <person name="Guillou S."/>
            <person name="Cros-Aarteil S."/>
            <person name="Calhoun S."/>
            <person name="Kuo A."/>
            <person name="Mondo S."/>
            <person name="Pangilinan J."/>
            <person name="Riley R."/>
            <person name="Labutti K."/>
            <person name="Andreopoulos B."/>
            <person name="Lipzen A."/>
            <person name="Chen C."/>
            <person name="Yanf M."/>
            <person name="Daum C."/>
            <person name="Ng V."/>
            <person name="Clum A."/>
            <person name="Steindorff A."/>
            <person name="Ohm R."/>
            <person name="Martin F."/>
            <person name="Silar P."/>
            <person name="Natvig D."/>
            <person name="Lalanne C."/>
            <person name="Gautier V."/>
            <person name="Ament-Velasquez S.L."/>
            <person name="Kruys A."/>
            <person name="Hutchinson M.I."/>
            <person name="Powell A.J."/>
            <person name="Barry K."/>
            <person name="Miller A.N."/>
            <person name="Grigoriev I.V."/>
            <person name="Debuchy R."/>
            <person name="Gladieux P."/>
            <person name="Thoren M.H."/>
            <person name="Johannesson H."/>
        </authorList>
    </citation>
    <scope>NUCLEOTIDE SEQUENCE</scope>
    <source>
        <strain evidence="5">CBS 560.94</strain>
    </source>
</reference>
<keyword evidence="2" id="KW-0963">Cytoplasm</keyword>
<evidence type="ECO:0000256" key="2">
    <source>
        <dbReference type="ARBA" id="ARBA00022490"/>
    </source>
</evidence>
<dbReference type="RefSeq" id="XP_062679738.1">
    <property type="nucleotide sequence ID" value="XM_062822748.1"/>
</dbReference>
<dbReference type="Pfam" id="PF02194">
    <property type="entry name" value="PXA"/>
    <property type="match status" value="1"/>
</dbReference>
<organism evidence="5 6">
    <name type="scientific">Neurospora tetraspora</name>
    <dbReference type="NCBI Taxonomy" id="94610"/>
    <lineage>
        <taxon>Eukaryota</taxon>
        <taxon>Fungi</taxon>
        <taxon>Dikarya</taxon>
        <taxon>Ascomycota</taxon>
        <taxon>Pezizomycotina</taxon>
        <taxon>Sordariomycetes</taxon>
        <taxon>Sordariomycetidae</taxon>
        <taxon>Sordariales</taxon>
        <taxon>Sordariaceae</taxon>
        <taxon>Neurospora</taxon>
    </lineage>
</organism>
<feature type="compositionally biased region" description="Low complexity" evidence="3">
    <location>
        <begin position="1"/>
        <end position="42"/>
    </location>
</feature>
<dbReference type="InterPro" id="IPR051837">
    <property type="entry name" value="SortingNexin/PXDomain-PKLike"/>
</dbReference>
<protein>
    <submittedName>
        <fullName evidence="5">PXA domain-containing protein</fullName>
    </submittedName>
</protein>
<proteinExistence type="predicted"/>